<dbReference type="NCBIfam" id="TIGR00125">
    <property type="entry name" value="cyt_tran_rel"/>
    <property type="match status" value="1"/>
</dbReference>
<dbReference type="Proteomes" id="UP000320735">
    <property type="component" value="Unassembled WGS sequence"/>
</dbReference>
<feature type="domain" description="Cytidyltransferase-like" evidence="12">
    <location>
        <begin position="5"/>
        <end position="173"/>
    </location>
</feature>
<evidence type="ECO:0000256" key="9">
    <source>
        <dbReference type="ARBA" id="ARBA00023027"/>
    </source>
</evidence>
<dbReference type="InterPro" id="IPR004821">
    <property type="entry name" value="Cyt_trans-like"/>
</dbReference>
<dbReference type="InterPro" id="IPR005248">
    <property type="entry name" value="NadD/NMNAT"/>
</dbReference>
<dbReference type="Pfam" id="PF01467">
    <property type="entry name" value="CTP_transf_like"/>
    <property type="match status" value="1"/>
</dbReference>
<dbReference type="GO" id="GO:0004515">
    <property type="term" value="F:nicotinate-nucleotide adenylyltransferase activity"/>
    <property type="evidence" value="ECO:0007669"/>
    <property type="project" value="UniProtKB-UniRule"/>
</dbReference>
<accession>A0A5C6BRB2</accession>
<evidence type="ECO:0000256" key="6">
    <source>
        <dbReference type="ARBA" id="ARBA00022695"/>
    </source>
</evidence>
<evidence type="ECO:0000256" key="4">
    <source>
        <dbReference type="ARBA" id="ARBA00022642"/>
    </source>
</evidence>
<dbReference type="PANTHER" id="PTHR39321">
    <property type="entry name" value="NICOTINATE-NUCLEOTIDE ADENYLYLTRANSFERASE-RELATED"/>
    <property type="match status" value="1"/>
</dbReference>
<dbReference type="SUPFAM" id="SSF52374">
    <property type="entry name" value="Nucleotidylyl transferase"/>
    <property type="match status" value="1"/>
</dbReference>
<comment type="caution">
    <text evidence="13">The sequence shown here is derived from an EMBL/GenBank/DDBJ whole genome shotgun (WGS) entry which is preliminary data.</text>
</comment>
<evidence type="ECO:0000256" key="11">
    <source>
        <dbReference type="HAMAP-Rule" id="MF_00244"/>
    </source>
</evidence>
<evidence type="ECO:0000256" key="2">
    <source>
        <dbReference type="ARBA" id="ARBA00005019"/>
    </source>
</evidence>
<keyword evidence="5 11" id="KW-0808">Transferase</keyword>
<dbReference type="GO" id="GO:0005524">
    <property type="term" value="F:ATP binding"/>
    <property type="evidence" value="ECO:0007669"/>
    <property type="project" value="UniProtKB-KW"/>
</dbReference>
<dbReference type="NCBIfam" id="TIGR00482">
    <property type="entry name" value="nicotinate (nicotinamide) nucleotide adenylyltransferase"/>
    <property type="match status" value="1"/>
</dbReference>
<reference evidence="13 14" key="1">
    <citation type="submission" date="2019-02" db="EMBL/GenBank/DDBJ databases">
        <title>Deep-cultivation of Planctomycetes and their phenomic and genomic characterization uncovers novel biology.</title>
        <authorList>
            <person name="Wiegand S."/>
            <person name="Jogler M."/>
            <person name="Boedeker C."/>
            <person name="Pinto D."/>
            <person name="Vollmers J."/>
            <person name="Rivas-Marin E."/>
            <person name="Kohn T."/>
            <person name="Peeters S.H."/>
            <person name="Heuer A."/>
            <person name="Rast P."/>
            <person name="Oberbeckmann S."/>
            <person name="Bunk B."/>
            <person name="Jeske O."/>
            <person name="Meyerdierks A."/>
            <person name="Storesund J.E."/>
            <person name="Kallscheuer N."/>
            <person name="Luecker S."/>
            <person name="Lage O.M."/>
            <person name="Pohl T."/>
            <person name="Merkel B.J."/>
            <person name="Hornburger P."/>
            <person name="Mueller R.-W."/>
            <person name="Bruemmer F."/>
            <person name="Labrenz M."/>
            <person name="Spormann A.M."/>
            <person name="Op Den Camp H."/>
            <person name="Overmann J."/>
            <person name="Amann R."/>
            <person name="Jetten M.S.M."/>
            <person name="Mascher T."/>
            <person name="Medema M.H."/>
            <person name="Devos D.P."/>
            <person name="Kaster A.-K."/>
            <person name="Ovreas L."/>
            <person name="Rohde M."/>
            <person name="Galperin M.Y."/>
            <person name="Jogler C."/>
        </authorList>
    </citation>
    <scope>NUCLEOTIDE SEQUENCE [LARGE SCALE GENOMIC DNA]</scope>
    <source>
        <strain evidence="13 14">CA54</strain>
    </source>
</reference>
<dbReference type="EC" id="2.7.7.18" evidence="11"/>
<dbReference type="EMBL" id="SJPP01000001">
    <property type="protein sequence ID" value="TWU14750.1"/>
    <property type="molecule type" value="Genomic_DNA"/>
</dbReference>
<keyword evidence="9 11" id="KW-0520">NAD</keyword>
<comment type="function">
    <text evidence="1 11">Catalyzes the reversible adenylation of nicotinate mononucleotide (NaMN) to nicotinic acid adenine dinucleotide (NaAD).</text>
</comment>
<gene>
    <name evidence="11 13" type="primary">nadD</name>
    <name evidence="13" type="ORF">CA54_36190</name>
</gene>
<protein>
    <recommendedName>
        <fullName evidence="11">Probable nicotinate-nucleotide adenylyltransferase</fullName>
        <ecNumber evidence="11">2.7.7.18</ecNumber>
    </recommendedName>
    <alternativeName>
        <fullName evidence="11">Deamido-NAD(+) diphosphorylase</fullName>
    </alternativeName>
    <alternativeName>
        <fullName evidence="11">Deamido-NAD(+) pyrophosphorylase</fullName>
    </alternativeName>
    <alternativeName>
        <fullName evidence="11">Nicotinate mononucleotide adenylyltransferase</fullName>
        <shortName evidence="11">NaMN adenylyltransferase</shortName>
    </alternativeName>
</protein>
<name>A0A5C6BRB2_9PLAN</name>
<dbReference type="Gene3D" id="3.40.50.620">
    <property type="entry name" value="HUPs"/>
    <property type="match status" value="1"/>
</dbReference>
<dbReference type="OrthoDB" id="5295945at2"/>
<evidence type="ECO:0000256" key="3">
    <source>
        <dbReference type="ARBA" id="ARBA00009014"/>
    </source>
</evidence>
<keyword evidence="6 11" id="KW-0548">Nucleotidyltransferase</keyword>
<dbReference type="HAMAP" id="MF_00244">
    <property type="entry name" value="NaMN_adenylyltr"/>
    <property type="match status" value="1"/>
</dbReference>
<dbReference type="RefSeq" id="WP_146372023.1">
    <property type="nucleotide sequence ID" value="NZ_SJPP01000001.1"/>
</dbReference>
<comment type="similarity">
    <text evidence="3 11">Belongs to the NadD family.</text>
</comment>
<dbReference type="PANTHER" id="PTHR39321:SF3">
    <property type="entry name" value="PHOSPHOPANTETHEINE ADENYLYLTRANSFERASE"/>
    <property type="match status" value="1"/>
</dbReference>
<comment type="catalytic activity">
    <reaction evidence="10 11">
        <text>nicotinate beta-D-ribonucleotide + ATP + H(+) = deamido-NAD(+) + diphosphate</text>
        <dbReference type="Rhea" id="RHEA:22860"/>
        <dbReference type="ChEBI" id="CHEBI:15378"/>
        <dbReference type="ChEBI" id="CHEBI:30616"/>
        <dbReference type="ChEBI" id="CHEBI:33019"/>
        <dbReference type="ChEBI" id="CHEBI:57502"/>
        <dbReference type="ChEBI" id="CHEBI:58437"/>
        <dbReference type="EC" id="2.7.7.18"/>
    </reaction>
</comment>
<keyword evidence="7 11" id="KW-0547">Nucleotide-binding</keyword>
<evidence type="ECO:0000256" key="10">
    <source>
        <dbReference type="ARBA" id="ARBA00048721"/>
    </source>
</evidence>
<dbReference type="InterPro" id="IPR014729">
    <property type="entry name" value="Rossmann-like_a/b/a_fold"/>
</dbReference>
<keyword evidence="4 11" id="KW-0662">Pyridine nucleotide biosynthesis</keyword>
<sequence length="199" mass="22458">MRLGIFGGTFDPVHYGHLLLAEQCREQCQLDEVRFMPAGIPPHKADVKISFGKDRVEMLRLAIAGQESFTVDERELSRSGPSYTYETLEELREEDSQCELFLIIGADSLRDFPIWRHPQRILAAAQLAVVNRGGEPMPQLDELISLMGPEVATRTHLVTIPGLELASSDIRKRAASGQSIRYMTPRAVECYIEAQQLYR</sequence>
<evidence type="ECO:0000313" key="13">
    <source>
        <dbReference type="EMBL" id="TWU14750.1"/>
    </source>
</evidence>
<comment type="pathway">
    <text evidence="2 11">Cofactor biosynthesis; NAD(+) biosynthesis; deamido-NAD(+) from nicotinate D-ribonucleotide: step 1/1.</text>
</comment>
<evidence type="ECO:0000313" key="14">
    <source>
        <dbReference type="Proteomes" id="UP000320735"/>
    </source>
</evidence>
<keyword evidence="8 11" id="KW-0067">ATP-binding</keyword>
<dbReference type="NCBIfam" id="NF000840">
    <property type="entry name" value="PRK00071.1-3"/>
    <property type="match status" value="1"/>
</dbReference>
<keyword evidence="14" id="KW-1185">Reference proteome</keyword>
<proteinExistence type="inferred from homology"/>
<organism evidence="13 14">
    <name type="scientific">Symmachiella macrocystis</name>
    <dbReference type="NCBI Taxonomy" id="2527985"/>
    <lineage>
        <taxon>Bacteria</taxon>
        <taxon>Pseudomonadati</taxon>
        <taxon>Planctomycetota</taxon>
        <taxon>Planctomycetia</taxon>
        <taxon>Planctomycetales</taxon>
        <taxon>Planctomycetaceae</taxon>
        <taxon>Symmachiella</taxon>
    </lineage>
</organism>
<dbReference type="GO" id="GO:0009435">
    <property type="term" value="P:NAD+ biosynthetic process"/>
    <property type="evidence" value="ECO:0007669"/>
    <property type="project" value="UniProtKB-UniRule"/>
</dbReference>
<dbReference type="CDD" id="cd02165">
    <property type="entry name" value="NMNAT"/>
    <property type="match status" value="1"/>
</dbReference>
<evidence type="ECO:0000256" key="5">
    <source>
        <dbReference type="ARBA" id="ARBA00022679"/>
    </source>
</evidence>
<evidence type="ECO:0000256" key="8">
    <source>
        <dbReference type="ARBA" id="ARBA00022840"/>
    </source>
</evidence>
<evidence type="ECO:0000256" key="1">
    <source>
        <dbReference type="ARBA" id="ARBA00002324"/>
    </source>
</evidence>
<dbReference type="UniPathway" id="UPA00253">
    <property type="reaction ID" value="UER00332"/>
</dbReference>
<evidence type="ECO:0000256" key="7">
    <source>
        <dbReference type="ARBA" id="ARBA00022741"/>
    </source>
</evidence>
<evidence type="ECO:0000259" key="12">
    <source>
        <dbReference type="Pfam" id="PF01467"/>
    </source>
</evidence>
<dbReference type="AlphaFoldDB" id="A0A5C6BRB2"/>